<dbReference type="GO" id="GO:0016758">
    <property type="term" value="F:hexosyltransferase activity"/>
    <property type="evidence" value="ECO:0007669"/>
    <property type="project" value="InterPro"/>
</dbReference>
<keyword evidence="9" id="KW-0328">Glycosyltransferase</keyword>
<evidence type="ECO:0000256" key="1">
    <source>
        <dbReference type="ARBA" id="ARBA00004651"/>
    </source>
</evidence>
<feature type="transmembrane region" description="Helical" evidence="8">
    <location>
        <begin position="305"/>
        <end position="333"/>
    </location>
</feature>
<keyword evidence="2" id="KW-1003">Cell membrane</keyword>
<proteinExistence type="inferred from homology"/>
<protein>
    <submittedName>
        <fullName evidence="9">Alpha-1,2-mannosyltransferase</fullName>
        <ecNumber evidence="9">2.4.1.-</ecNumber>
    </submittedName>
</protein>
<feature type="transmembrane region" description="Helical" evidence="8">
    <location>
        <begin position="17"/>
        <end position="39"/>
    </location>
</feature>
<dbReference type="AlphaFoldDB" id="A0A7W9KLF1"/>
<feature type="transmembrane region" description="Helical" evidence="8">
    <location>
        <begin position="212"/>
        <end position="232"/>
    </location>
</feature>
<evidence type="ECO:0000313" key="9">
    <source>
        <dbReference type="EMBL" id="MBB5894610.1"/>
    </source>
</evidence>
<dbReference type="RefSeq" id="WP_184866510.1">
    <property type="nucleotide sequence ID" value="NZ_BAAAWY010000059.1"/>
</dbReference>
<evidence type="ECO:0000256" key="3">
    <source>
        <dbReference type="ARBA" id="ARBA00022679"/>
    </source>
</evidence>
<dbReference type="EMBL" id="JACHIR010000001">
    <property type="protein sequence ID" value="MBB5894610.1"/>
    <property type="molecule type" value="Genomic_DNA"/>
</dbReference>
<keyword evidence="6 8" id="KW-0472">Membrane</keyword>
<feature type="transmembrane region" description="Helical" evidence="8">
    <location>
        <begin position="184"/>
        <end position="206"/>
    </location>
</feature>
<evidence type="ECO:0000256" key="6">
    <source>
        <dbReference type="ARBA" id="ARBA00023136"/>
    </source>
</evidence>
<dbReference type="Proteomes" id="UP000585638">
    <property type="component" value="Unassembled WGS sequence"/>
</dbReference>
<accession>A0A7W9KLF1</accession>
<dbReference type="InterPro" id="IPR018584">
    <property type="entry name" value="GT87"/>
</dbReference>
<comment type="subcellular location">
    <subcellularLocation>
        <location evidence="1">Cell membrane</location>
        <topology evidence="1">Multi-pass membrane protein</topology>
    </subcellularLocation>
</comment>
<evidence type="ECO:0000256" key="8">
    <source>
        <dbReference type="SAM" id="Phobius"/>
    </source>
</evidence>
<dbReference type="GO" id="GO:0005886">
    <property type="term" value="C:plasma membrane"/>
    <property type="evidence" value="ECO:0007669"/>
    <property type="project" value="UniProtKB-SubCell"/>
</dbReference>
<organism evidence="9 10">
    <name type="scientific">Kutzneria kofuensis</name>
    <dbReference type="NCBI Taxonomy" id="103725"/>
    <lineage>
        <taxon>Bacteria</taxon>
        <taxon>Bacillati</taxon>
        <taxon>Actinomycetota</taxon>
        <taxon>Actinomycetes</taxon>
        <taxon>Pseudonocardiales</taxon>
        <taxon>Pseudonocardiaceae</taxon>
        <taxon>Kutzneria</taxon>
    </lineage>
</organism>
<feature type="transmembrane region" description="Helical" evidence="8">
    <location>
        <begin position="382"/>
        <end position="401"/>
    </location>
</feature>
<dbReference type="Pfam" id="PF09594">
    <property type="entry name" value="GT87"/>
    <property type="match status" value="1"/>
</dbReference>
<keyword evidence="5 8" id="KW-1133">Transmembrane helix</keyword>
<evidence type="ECO:0000313" key="10">
    <source>
        <dbReference type="Proteomes" id="UP000585638"/>
    </source>
</evidence>
<comment type="caution">
    <text evidence="9">The sequence shown here is derived from an EMBL/GenBank/DDBJ whole genome shotgun (WGS) entry which is preliminary data.</text>
</comment>
<comment type="similarity">
    <text evidence="7">Belongs to the glycosyltransferase 87 family.</text>
</comment>
<feature type="transmembrane region" description="Helical" evidence="8">
    <location>
        <begin position="345"/>
        <end position="362"/>
    </location>
</feature>
<evidence type="ECO:0000256" key="7">
    <source>
        <dbReference type="ARBA" id="ARBA00024033"/>
    </source>
</evidence>
<reference evidence="9 10" key="1">
    <citation type="submission" date="2020-08" db="EMBL/GenBank/DDBJ databases">
        <title>Sequencing the genomes of 1000 actinobacteria strains.</title>
        <authorList>
            <person name="Klenk H.-P."/>
        </authorList>
    </citation>
    <scope>NUCLEOTIDE SEQUENCE [LARGE SCALE GENOMIC DNA]</scope>
    <source>
        <strain evidence="9 10">DSM 43851</strain>
    </source>
</reference>
<name>A0A7W9KLF1_9PSEU</name>
<feature type="transmembrane region" description="Helical" evidence="8">
    <location>
        <begin position="86"/>
        <end position="118"/>
    </location>
</feature>
<feature type="transmembrane region" description="Helical" evidence="8">
    <location>
        <begin position="130"/>
        <end position="150"/>
    </location>
</feature>
<evidence type="ECO:0000256" key="5">
    <source>
        <dbReference type="ARBA" id="ARBA00022989"/>
    </source>
</evidence>
<evidence type="ECO:0000256" key="2">
    <source>
        <dbReference type="ARBA" id="ARBA00022475"/>
    </source>
</evidence>
<dbReference type="EC" id="2.4.1.-" evidence="9"/>
<evidence type="ECO:0000256" key="4">
    <source>
        <dbReference type="ARBA" id="ARBA00022692"/>
    </source>
</evidence>
<gene>
    <name evidence="9" type="ORF">BJ998_005806</name>
</gene>
<keyword evidence="3 9" id="KW-0808">Transferase</keyword>
<keyword evidence="4 8" id="KW-0812">Transmembrane</keyword>
<keyword evidence="10" id="KW-1185">Reference proteome</keyword>
<feature type="transmembrane region" description="Helical" evidence="8">
    <location>
        <begin position="275"/>
        <end position="293"/>
    </location>
</feature>
<sequence length="420" mass="46053">MDDQPNPTSVRRSPVELILWSLAAVALVAVIVISTVYIGTYNQHHFTDLYVYLGGGDAWRHGQDLYQTEMATPFAGFMLKFTYPPLAAVLFAALAVLPLAVAIGIFTTATLVILFLCIRAVLVRVAPARLLARFPVPVLALLLTLGAAWLEPVRETISFGQVNILLLGLIVADCLVAKPWWPRGLLIGLAASIKLTPAAFVLFFVAKREWRAALTMIGGFVGFGLVGFALAAGDSTSYWFKDFFDTNRVGNLGFSYNQSLRGMVARLGIPANLEGPLWVVLCLGVLVLTWLVVRRTRMAGQDLPAMLAVGVFSLLASPVSWAHHWVWAALALVWGAAAAVRARSWLLGALTLFAIYLFWQAPYHQAPELRDPGQYWDLYDNVIGNAYVWLAIAVLAVMTVWSRRLRSASDRVDRAVAETA</sequence>
<feature type="transmembrane region" description="Helical" evidence="8">
    <location>
        <begin position="156"/>
        <end position="177"/>
    </location>
</feature>